<evidence type="ECO:0000256" key="1">
    <source>
        <dbReference type="ARBA" id="ARBA00004251"/>
    </source>
</evidence>
<dbReference type="InterPro" id="IPR013210">
    <property type="entry name" value="LRR_N_plant-typ"/>
</dbReference>
<evidence type="ECO:0000259" key="13">
    <source>
        <dbReference type="Pfam" id="PF08263"/>
    </source>
</evidence>
<dbReference type="InterPro" id="IPR051502">
    <property type="entry name" value="RLP_Defense_Trigger"/>
</dbReference>
<dbReference type="SMART" id="SM00369">
    <property type="entry name" value="LRR_TYP"/>
    <property type="match status" value="6"/>
</dbReference>
<dbReference type="Pfam" id="PF13855">
    <property type="entry name" value="LRR_8"/>
    <property type="match status" value="3"/>
</dbReference>
<dbReference type="PANTHER" id="PTHR48062:SF21">
    <property type="entry name" value="RECEPTOR-LIKE PROTEIN 12"/>
    <property type="match status" value="1"/>
</dbReference>
<comment type="similarity">
    <text evidence="2">Belongs to the RLP family.</text>
</comment>
<evidence type="ECO:0000256" key="5">
    <source>
        <dbReference type="ARBA" id="ARBA00022692"/>
    </source>
</evidence>
<evidence type="ECO:0000313" key="15">
    <source>
        <dbReference type="EMBL" id="SPD13878.1"/>
    </source>
</evidence>
<dbReference type="SUPFAM" id="SSF52058">
    <property type="entry name" value="L domain-like"/>
    <property type="match status" value="3"/>
</dbReference>
<dbReference type="InterPro" id="IPR055414">
    <property type="entry name" value="LRR_R13L4/SHOC2-like"/>
</dbReference>
<keyword evidence="11" id="KW-0325">Glycoprotein</keyword>
<dbReference type="EMBL" id="OIVN01003837">
    <property type="protein sequence ID" value="SPD13878.1"/>
    <property type="molecule type" value="Genomic_DNA"/>
</dbReference>
<feature type="transmembrane region" description="Helical" evidence="12">
    <location>
        <begin position="879"/>
        <end position="902"/>
    </location>
</feature>
<keyword evidence="9 12" id="KW-0472">Membrane</keyword>
<feature type="transmembrane region" description="Helical" evidence="12">
    <location>
        <begin position="908"/>
        <end position="928"/>
    </location>
</feature>
<dbReference type="Gene3D" id="3.80.10.10">
    <property type="entry name" value="Ribonuclease Inhibitor"/>
    <property type="match status" value="4"/>
</dbReference>
<evidence type="ECO:0000256" key="11">
    <source>
        <dbReference type="ARBA" id="ARBA00023180"/>
    </source>
</evidence>
<dbReference type="Pfam" id="PF08263">
    <property type="entry name" value="LRRNT_2"/>
    <property type="match status" value="1"/>
</dbReference>
<keyword evidence="7" id="KW-0677">Repeat</keyword>
<evidence type="ECO:0000256" key="9">
    <source>
        <dbReference type="ARBA" id="ARBA00023136"/>
    </source>
</evidence>
<dbReference type="FunFam" id="3.80.10.10:FF:000095">
    <property type="entry name" value="LRR receptor-like serine/threonine-protein kinase GSO1"/>
    <property type="match status" value="1"/>
</dbReference>
<evidence type="ECO:0000256" key="6">
    <source>
        <dbReference type="ARBA" id="ARBA00022729"/>
    </source>
</evidence>
<dbReference type="InterPro" id="IPR001611">
    <property type="entry name" value="Leu-rich_rpt"/>
</dbReference>
<evidence type="ECO:0000256" key="10">
    <source>
        <dbReference type="ARBA" id="ARBA00023170"/>
    </source>
</evidence>
<protein>
    <submittedName>
        <fullName evidence="15">Uncharacterized protein</fullName>
    </submittedName>
</protein>
<evidence type="ECO:0000256" key="8">
    <source>
        <dbReference type="ARBA" id="ARBA00022989"/>
    </source>
</evidence>
<keyword evidence="10" id="KW-0675">Receptor</keyword>
<reference evidence="15" key="1">
    <citation type="submission" date="2018-02" db="EMBL/GenBank/DDBJ databases">
        <authorList>
            <person name="Cohen D.B."/>
            <person name="Kent A.D."/>
        </authorList>
    </citation>
    <scope>NUCLEOTIDE SEQUENCE</scope>
</reference>
<keyword evidence="8 12" id="KW-1133">Transmembrane helix</keyword>
<dbReference type="FunFam" id="3.80.10.10:FF:000111">
    <property type="entry name" value="LRR receptor-like serine/threonine-protein kinase ERECTA"/>
    <property type="match status" value="1"/>
</dbReference>
<dbReference type="InterPro" id="IPR032675">
    <property type="entry name" value="LRR_dom_sf"/>
</dbReference>
<evidence type="ECO:0000256" key="7">
    <source>
        <dbReference type="ARBA" id="ARBA00022737"/>
    </source>
</evidence>
<dbReference type="Pfam" id="PF00560">
    <property type="entry name" value="LRR_1"/>
    <property type="match status" value="2"/>
</dbReference>
<keyword evidence="6" id="KW-0732">Signal</keyword>
<dbReference type="AlphaFoldDB" id="A0A2N9HPI2"/>
<accession>A0A2N9HPI2</accession>
<dbReference type="InterPro" id="IPR003591">
    <property type="entry name" value="Leu-rich_rpt_typical-subtyp"/>
</dbReference>
<gene>
    <name evidence="15" type="ORF">FSB_LOCUS41760</name>
</gene>
<evidence type="ECO:0000256" key="2">
    <source>
        <dbReference type="ARBA" id="ARBA00009592"/>
    </source>
</evidence>
<feature type="domain" description="Leucine-rich repeat-containing N-terminal plant-type" evidence="13">
    <location>
        <begin position="28"/>
        <end position="72"/>
    </location>
</feature>
<dbReference type="PANTHER" id="PTHR48062">
    <property type="entry name" value="RECEPTOR-LIKE PROTEIN 14"/>
    <property type="match status" value="1"/>
</dbReference>
<keyword evidence="5 12" id="KW-0812">Transmembrane</keyword>
<evidence type="ECO:0000256" key="3">
    <source>
        <dbReference type="ARBA" id="ARBA00022475"/>
    </source>
</evidence>
<comment type="subcellular location">
    <subcellularLocation>
        <location evidence="1">Cell membrane</location>
        <topology evidence="1">Single-pass type I membrane protein</topology>
    </subcellularLocation>
</comment>
<evidence type="ECO:0000256" key="12">
    <source>
        <dbReference type="SAM" id="Phobius"/>
    </source>
</evidence>
<feature type="domain" description="Disease resistance R13L4/SHOC-2-like LRR" evidence="14">
    <location>
        <begin position="239"/>
        <end position="442"/>
    </location>
</feature>
<keyword evidence="3" id="KW-1003">Cell membrane</keyword>
<dbReference type="Pfam" id="PF23598">
    <property type="entry name" value="LRR_14"/>
    <property type="match status" value="1"/>
</dbReference>
<proteinExistence type="inferred from homology"/>
<name>A0A2N9HPI2_FAGSY</name>
<evidence type="ECO:0000256" key="4">
    <source>
        <dbReference type="ARBA" id="ARBA00022614"/>
    </source>
</evidence>
<feature type="transmembrane region" description="Helical" evidence="12">
    <location>
        <begin position="6"/>
        <end position="26"/>
    </location>
</feature>
<sequence length="937" mass="105544">MELRRFWWWVVLVLVQFGINGCFGCWEQERTALLQLKASMINYTDEYSNYFTSWDSANKESDCCDWERVKCNITTGRLQYLDLSVNSIPGWVPNEGFERFSALSKLEVLDLDGNSFNNNILLSLSGVASLKKLNLGFNNLNGSYHIRGLTKLEELDLSYNYCNNNILSSLSGIASLKKLYLSGNKLNGSIHIQEFKVFSNLEELDLSENEIHDFVVTTEDSNRSSKLQVLDLSWNKFSARILASSAAFPSLKILDIRNNSLEGSFTTKDLGALKNLEQLYLDGSPIDKSFLHKVGVMTSLNVLTMRHCGLNGSLPAQGWCELRRLKEIDLNGNNFEGILPSCVANLTSLDLLDLSDNHFNRNTDLSQLSNLTLLEYLSLSNNNFLEPITLSSFSNLSNLQVLLSDNNKVDFEPSSNTWIPSFQLMVLQMSNCSFNSAPPRFLQYQYDLRAIDLSHNNLVGNLMGKFPSWLLENNTRLEVLILRNNFFTGPFMMPYDIRPNINYIDISDNKLRGVLPTWMGNMSSLEAIVMAKNQLEGPIPMELCKLVNLEFLDLSENNLSGPAFPSCFNSSRIRFIHLNKNLLSGPIPSAFQNKSDLVTLNLQDNHLTGNIPDWIDSLSSLSILILKVNHFEGGIPIQLCLLHNINILDLSYNKFSGSIPFCLSNITFEASNEKVFFRGFRSSLSFSMSQWYWKTKSTIMQNRGEYLVAIDVSKEEEVEFTTKSSNHPYKGDILNYMSGIDLSCNRLAGEIPPGLGRMSNIHALNLSHNNLSGPIPITFSNLNQIESLDLSSNNLNGKIPPQLTELTFLAIFNVSHNNLSGSTPDRKNQFGTFDESSYEGNPLLCGLPLRNGCTKIGPTSTMPMDLEGEEGGSFMDMGIFYVSFVAAYISVLLGIVAVLYINPYWRRAWFNFIQAFIDTCYCFVVVHYRKLSSFKLA</sequence>
<dbReference type="PRINTS" id="PR00019">
    <property type="entry name" value="LEURICHRPT"/>
</dbReference>
<organism evidence="15">
    <name type="scientific">Fagus sylvatica</name>
    <name type="common">Beechnut</name>
    <dbReference type="NCBI Taxonomy" id="28930"/>
    <lineage>
        <taxon>Eukaryota</taxon>
        <taxon>Viridiplantae</taxon>
        <taxon>Streptophyta</taxon>
        <taxon>Embryophyta</taxon>
        <taxon>Tracheophyta</taxon>
        <taxon>Spermatophyta</taxon>
        <taxon>Magnoliopsida</taxon>
        <taxon>eudicotyledons</taxon>
        <taxon>Gunneridae</taxon>
        <taxon>Pentapetalae</taxon>
        <taxon>rosids</taxon>
        <taxon>fabids</taxon>
        <taxon>Fagales</taxon>
        <taxon>Fagaceae</taxon>
        <taxon>Fagus</taxon>
    </lineage>
</organism>
<keyword evidence="4" id="KW-0433">Leucine-rich repeat</keyword>
<evidence type="ECO:0000259" key="14">
    <source>
        <dbReference type="Pfam" id="PF23598"/>
    </source>
</evidence>
<dbReference type="GO" id="GO:0005886">
    <property type="term" value="C:plasma membrane"/>
    <property type="evidence" value="ECO:0007669"/>
    <property type="project" value="UniProtKB-SubCell"/>
</dbReference>